<dbReference type="InterPro" id="IPR046495">
    <property type="entry name" value="DUF6588"/>
</dbReference>
<evidence type="ECO:0000313" key="2">
    <source>
        <dbReference type="EMBL" id="MCH4824057.1"/>
    </source>
</evidence>
<accession>A0A9X1V419</accession>
<feature type="chain" id="PRO_5040919398" evidence="1">
    <location>
        <begin position="22"/>
        <end position="341"/>
    </location>
</feature>
<dbReference type="EMBL" id="JAKVTV010000004">
    <property type="protein sequence ID" value="MCH4824057.1"/>
    <property type="molecule type" value="Genomic_DNA"/>
</dbReference>
<keyword evidence="3" id="KW-1185">Reference proteome</keyword>
<dbReference type="RefSeq" id="WP_240714217.1">
    <property type="nucleotide sequence ID" value="NZ_JAKVTV010000004.1"/>
</dbReference>
<evidence type="ECO:0000256" key="1">
    <source>
        <dbReference type="SAM" id="SignalP"/>
    </source>
</evidence>
<comment type="caution">
    <text evidence="2">The sequence shown here is derived from an EMBL/GenBank/DDBJ whole genome shotgun (WGS) entry which is preliminary data.</text>
</comment>
<organism evidence="2 3">
    <name type="scientific">Christiangramia lutea</name>
    <dbReference type="NCBI Taxonomy" id="1607951"/>
    <lineage>
        <taxon>Bacteria</taxon>
        <taxon>Pseudomonadati</taxon>
        <taxon>Bacteroidota</taxon>
        <taxon>Flavobacteriia</taxon>
        <taxon>Flavobacteriales</taxon>
        <taxon>Flavobacteriaceae</taxon>
        <taxon>Christiangramia</taxon>
    </lineage>
</organism>
<gene>
    <name evidence="2" type="ORF">ML462_12830</name>
</gene>
<sequence length="341" mass="37659">MKNLTSIFLLGILLCTNSLMAQDEPSDLDLFVNDMLFLADGFASPASESAAYQATAGWFTSARALEKWKVDVSLHGNAIFVPSSKKEFTLNNNDFRILQIVGDDRALVPTAFGASTDIQFEGQRNIVIEEQDDLPLVPPGTEIPISSFDAIDGIDKGALVYPFAQVSVGLPYGTEIGVRALPSMEIDGSEFSTYGVGIKHNFNQYFRFDDEENLQVAAILSYNIFDVKYEFDPISIEQVVQLDLIDVSANVWMAEILASKKYENFEIFGALGVAQSDFAYEFGGSGIALSRLNTEMTRLNDKEAQFKGDIGFNLYFNRFKVSTMATAGKFVNVNLGLHFIL</sequence>
<evidence type="ECO:0000313" key="3">
    <source>
        <dbReference type="Proteomes" id="UP001139226"/>
    </source>
</evidence>
<keyword evidence="1" id="KW-0732">Signal</keyword>
<name>A0A9X1V419_9FLAO</name>
<proteinExistence type="predicted"/>
<dbReference type="Pfam" id="PF20230">
    <property type="entry name" value="DUF6588"/>
    <property type="match status" value="1"/>
</dbReference>
<protein>
    <submittedName>
        <fullName evidence="2">Uncharacterized protein</fullName>
    </submittedName>
</protein>
<feature type="signal peptide" evidence="1">
    <location>
        <begin position="1"/>
        <end position="21"/>
    </location>
</feature>
<dbReference type="Proteomes" id="UP001139226">
    <property type="component" value="Unassembled WGS sequence"/>
</dbReference>
<dbReference type="AlphaFoldDB" id="A0A9X1V419"/>
<reference evidence="2" key="1">
    <citation type="submission" date="2022-03" db="EMBL/GenBank/DDBJ databases">
        <title>Gramella crocea sp. nov., isolated from activated sludge of a seafood processing plant.</title>
        <authorList>
            <person name="Zhang X."/>
        </authorList>
    </citation>
    <scope>NUCLEOTIDE SEQUENCE</scope>
    <source>
        <strain evidence="2">YJ019</strain>
    </source>
</reference>